<sequence>MTQSLYVNTLLGGGAMQPSETGFNYGDPYDNLYAFGKIWAGYEQPVIGAFHGLMYGRVGTARMQPLFGYTGTGLVQAKVAENGDLLLKSRETGYFTDLETGDILEHWYNPYTEETVEVYHFYNDCLIGRIGPSMPTLLMDSKGGSPTLINEGTVFPNASDTTPFTLPFQQYGDDLMVSWDYTHSYENPVNPEYWPRASTGKIISPSEHFTLQVNRTELEDRDLPTVRMTGGFTRVSQWWPFMRMGGTPFADGVLFGRCFSHKGLTDYGDIPQKLFAYLEKHAPEQLTFPDDSWEPRMERIDTWKAYAQDMDYETAPNQKRRQPSFIVPTGCGRS</sequence>
<feature type="region of interest" description="Disordered" evidence="1">
    <location>
        <begin position="314"/>
        <end position="334"/>
    </location>
</feature>
<name>A0AA52EK94_9PROT</name>
<protein>
    <submittedName>
        <fullName evidence="2">DUF1838 family protein</fullName>
    </submittedName>
</protein>
<gene>
    <name evidence="2" type="ORF">QGN29_04160</name>
</gene>
<organism evidence="2 3">
    <name type="scientific">Temperatibacter marinus</name>
    <dbReference type="NCBI Taxonomy" id="1456591"/>
    <lineage>
        <taxon>Bacteria</taxon>
        <taxon>Pseudomonadati</taxon>
        <taxon>Pseudomonadota</taxon>
        <taxon>Alphaproteobacteria</taxon>
        <taxon>Kordiimonadales</taxon>
        <taxon>Temperatibacteraceae</taxon>
        <taxon>Temperatibacter</taxon>
    </lineage>
</organism>
<keyword evidence="3" id="KW-1185">Reference proteome</keyword>
<accession>A0AA52EK94</accession>
<reference evidence="2" key="1">
    <citation type="submission" date="2023-04" db="EMBL/GenBank/DDBJ databases">
        <title>Complete genome sequence of Temperatibacter marinus.</title>
        <authorList>
            <person name="Rong J.-C."/>
            <person name="Yi M.-L."/>
            <person name="Zhao Q."/>
        </authorList>
    </citation>
    <scope>NUCLEOTIDE SEQUENCE</scope>
    <source>
        <strain evidence="2">NBRC 110045</strain>
    </source>
</reference>
<dbReference type="Proteomes" id="UP001268683">
    <property type="component" value="Chromosome"/>
</dbReference>
<dbReference type="AlphaFoldDB" id="A0AA52EK94"/>
<dbReference type="KEGG" id="tmk:QGN29_04160"/>
<proteinExistence type="predicted"/>
<evidence type="ECO:0000313" key="2">
    <source>
        <dbReference type="EMBL" id="WND03566.1"/>
    </source>
</evidence>
<dbReference type="Pfam" id="PF08894">
    <property type="entry name" value="DUF1838"/>
    <property type="match status" value="1"/>
</dbReference>
<evidence type="ECO:0000256" key="1">
    <source>
        <dbReference type="SAM" id="MobiDB-lite"/>
    </source>
</evidence>
<dbReference type="InterPro" id="IPR014990">
    <property type="entry name" value="DUF1838"/>
</dbReference>
<dbReference type="EMBL" id="CP123872">
    <property type="protein sequence ID" value="WND03566.1"/>
    <property type="molecule type" value="Genomic_DNA"/>
</dbReference>
<dbReference type="RefSeq" id="WP_310799419.1">
    <property type="nucleotide sequence ID" value="NZ_CP123872.1"/>
</dbReference>
<evidence type="ECO:0000313" key="3">
    <source>
        <dbReference type="Proteomes" id="UP001268683"/>
    </source>
</evidence>